<evidence type="ECO:0000259" key="9">
    <source>
        <dbReference type="Pfam" id="PF01120"/>
    </source>
</evidence>
<dbReference type="PANTHER" id="PTHR10030">
    <property type="entry name" value="ALPHA-L-FUCOSIDASE"/>
    <property type="match status" value="1"/>
</dbReference>
<dbReference type="EMBL" id="VSWD01000005">
    <property type="protein sequence ID" value="KAK3101429.1"/>
    <property type="molecule type" value="Genomic_DNA"/>
</dbReference>
<dbReference type="PANTHER" id="PTHR10030:SF37">
    <property type="entry name" value="ALPHA-L-FUCOSIDASE-RELATED"/>
    <property type="match status" value="1"/>
</dbReference>
<dbReference type="SMART" id="SM00812">
    <property type="entry name" value="Alpha_L_fucos"/>
    <property type="match status" value="1"/>
</dbReference>
<keyword evidence="7 8" id="KW-0326">Glycosidase</keyword>
<dbReference type="AlphaFoldDB" id="A0AA89C517"/>
<dbReference type="Gene3D" id="3.20.20.80">
    <property type="entry name" value="Glycosidases"/>
    <property type="match status" value="1"/>
</dbReference>
<dbReference type="InterPro" id="IPR017853">
    <property type="entry name" value="GH"/>
</dbReference>
<proteinExistence type="inferred from homology"/>
<keyword evidence="4 8" id="KW-0732">Signal</keyword>
<evidence type="ECO:0000313" key="11">
    <source>
        <dbReference type="EMBL" id="KAK3101429.1"/>
    </source>
</evidence>
<reference evidence="11" key="1">
    <citation type="submission" date="2019-08" db="EMBL/GenBank/DDBJ databases">
        <title>The improved chromosome-level genome for the pearl oyster Pinctada fucata martensii using PacBio sequencing and Hi-C.</title>
        <authorList>
            <person name="Zheng Z."/>
        </authorList>
    </citation>
    <scope>NUCLEOTIDE SEQUENCE</scope>
    <source>
        <strain evidence="11">ZZ-2019</strain>
        <tissue evidence="11">Adductor muscle</tissue>
    </source>
</reference>
<feature type="domain" description="Glycoside hydrolase family 29 N-terminal" evidence="9">
    <location>
        <begin position="21"/>
        <end position="357"/>
    </location>
</feature>
<evidence type="ECO:0000313" key="12">
    <source>
        <dbReference type="Proteomes" id="UP001186944"/>
    </source>
</evidence>
<dbReference type="Pfam" id="PF16757">
    <property type="entry name" value="Fucosidase_C"/>
    <property type="match status" value="1"/>
</dbReference>
<organism evidence="11 12">
    <name type="scientific">Pinctada imbricata</name>
    <name type="common">Atlantic pearl-oyster</name>
    <name type="synonym">Pinctada martensii</name>
    <dbReference type="NCBI Taxonomy" id="66713"/>
    <lineage>
        <taxon>Eukaryota</taxon>
        <taxon>Metazoa</taxon>
        <taxon>Spiralia</taxon>
        <taxon>Lophotrochozoa</taxon>
        <taxon>Mollusca</taxon>
        <taxon>Bivalvia</taxon>
        <taxon>Autobranchia</taxon>
        <taxon>Pteriomorphia</taxon>
        <taxon>Pterioida</taxon>
        <taxon>Pterioidea</taxon>
        <taxon>Pteriidae</taxon>
        <taxon>Pinctada</taxon>
    </lineage>
</organism>
<protein>
    <recommendedName>
        <fullName evidence="3">alpha-L-fucosidase</fullName>
        <ecNumber evidence="3">3.2.1.51</ecNumber>
    </recommendedName>
</protein>
<dbReference type="PRINTS" id="PR00741">
    <property type="entry name" value="GLHYDRLASE29"/>
</dbReference>
<comment type="similarity">
    <text evidence="2 8">Belongs to the glycosyl hydrolase 29 family.</text>
</comment>
<comment type="function">
    <text evidence="1">Alpha-L-fucosidase is responsible for hydrolyzing the alpha-1,6-linked fucose joined to the reducing-end N-acetylglucosamine of the carbohydrate moieties of glycoproteins.</text>
</comment>
<evidence type="ECO:0000256" key="7">
    <source>
        <dbReference type="ARBA" id="ARBA00023295"/>
    </source>
</evidence>
<dbReference type="SUPFAM" id="SSF51445">
    <property type="entry name" value="(Trans)glycosidases"/>
    <property type="match status" value="1"/>
</dbReference>
<comment type="caution">
    <text evidence="11">The sequence shown here is derived from an EMBL/GenBank/DDBJ whole genome shotgun (WGS) entry which is preliminary data.</text>
</comment>
<dbReference type="GO" id="GO:0004560">
    <property type="term" value="F:alpha-L-fucosidase activity"/>
    <property type="evidence" value="ECO:0007669"/>
    <property type="project" value="UniProtKB-EC"/>
</dbReference>
<evidence type="ECO:0000256" key="3">
    <source>
        <dbReference type="ARBA" id="ARBA00012662"/>
    </source>
</evidence>
<accession>A0AA89C517</accession>
<evidence type="ECO:0000259" key="10">
    <source>
        <dbReference type="Pfam" id="PF16757"/>
    </source>
</evidence>
<dbReference type="InterPro" id="IPR031919">
    <property type="entry name" value="Fucosidase_C"/>
</dbReference>
<dbReference type="GO" id="GO:0016139">
    <property type="term" value="P:glycoside catabolic process"/>
    <property type="evidence" value="ECO:0007669"/>
    <property type="project" value="TreeGrafter"/>
</dbReference>
<dbReference type="Proteomes" id="UP001186944">
    <property type="component" value="Unassembled WGS sequence"/>
</dbReference>
<dbReference type="InterPro" id="IPR016286">
    <property type="entry name" value="FUC_metazoa-typ"/>
</dbReference>
<gene>
    <name evidence="11" type="ORF">FSP39_003516</name>
</gene>
<dbReference type="Pfam" id="PF01120">
    <property type="entry name" value="Alpha_L_fucos"/>
    <property type="match status" value="1"/>
</dbReference>
<dbReference type="PIRSF" id="PIRSF001092">
    <property type="entry name" value="Alpha-L-fucosidase"/>
    <property type="match status" value="1"/>
</dbReference>
<dbReference type="GO" id="GO:0006004">
    <property type="term" value="P:fucose metabolic process"/>
    <property type="evidence" value="ECO:0007669"/>
    <property type="project" value="InterPro"/>
</dbReference>
<sequence>MASVHFLHHVCVGIVLISLGHSAKYDPNWDSLDSRPLPDWYDDAKLGMFINWGVYTVPSFADEWFWYRWKGPSGEVNPAIVKYMKENYPPGFTYQDFAAQLKLEFYNPKRWMKTILKSGVKYIVLSTKHHEGFTMYPSKYSFNWNAMDVGPKKDLIGEMAKAINGSGIHFGLYHSLFEWFNPIFLKDQENKYTTQDFVFGKTLPELYEIVENYKPDVVWSDGHWMAPSGYWNSSTFIAWLYNESPVKDTVVTNDRWGSDTMCKHGGFLTCHDRYNPGVLQKRKWENAMTLDRQSWGFRRDASLEDFFTIEQLLKTIITTVSCGGNILMNVGPTPAGIFSPIYEERFTQLGSWLDVNGPAIYKTKPWTYQNDTLTKDIWYTQSKATPAVVYGFFLEWPKEPFLLFGAPKSTRFTTVQLLGYSPTLQWEDHPHGGMIVSIPPIPHSQMPCSWAWALAFSYLDN</sequence>
<dbReference type="EC" id="3.2.1.51" evidence="3"/>
<feature type="signal peptide" evidence="8">
    <location>
        <begin position="1"/>
        <end position="22"/>
    </location>
</feature>
<evidence type="ECO:0000256" key="2">
    <source>
        <dbReference type="ARBA" id="ARBA00007951"/>
    </source>
</evidence>
<evidence type="ECO:0000256" key="1">
    <source>
        <dbReference type="ARBA" id="ARBA00004071"/>
    </source>
</evidence>
<dbReference type="InterPro" id="IPR057739">
    <property type="entry name" value="Glyco_hydro_29_N"/>
</dbReference>
<evidence type="ECO:0000256" key="6">
    <source>
        <dbReference type="ARBA" id="ARBA00023180"/>
    </source>
</evidence>
<keyword evidence="5 8" id="KW-0378">Hydrolase</keyword>
<dbReference type="GO" id="GO:0005764">
    <property type="term" value="C:lysosome"/>
    <property type="evidence" value="ECO:0007669"/>
    <property type="project" value="TreeGrafter"/>
</dbReference>
<keyword evidence="12" id="KW-1185">Reference proteome</keyword>
<evidence type="ECO:0000256" key="8">
    <source>
        <dbReference type="PIRNR" id="PIRNR001092"/>
    </source>
</evidence>
<keyword evidence="6" id="KW-0325">Glycoprotein</keyword>
<dbReference type="InterPro" id="IPR000933">
    <property type="entry name" value="Glyco_hydro_29"/>
</dbReference>
<evidence type="ECO:0000256" key="4">
    <source>
        <dbReference type="ARBA" id="ARBA00022729"/>
    </source>
</evidence>
<dbReference type="FunFam" id="3.20.20.80:FF:000027">
    <property type="entry name" value="Alpha-L-fucosidase"/>
    <property type="match status" value="1"/>
</dbReference>
<name>A0AA89C517_PINIB</name>
<feature type="domain" description="Alpha-L-fucosidase C-terminal" evidence="10">
    <location>
        <begin position="369"/>
        <end position="455"/>
    </location>
</feature>
<evidence type="ECO:0000256" key="5">
    <source>
        <dbReference type="ARBA" id="ARBA00022801"/>
    </source>
</evidence>
<feature type="chain" id="PRO_5041520242" description="alpha-L-fucosidase" evidence="8">
    <location>
        <begin position="23"/>
        <end position="461"/>
    </location>
</feature>